<name>A0A2P8A052_9PEZI</name>
<protein>
    <recommendedName>
        <fullName evidence="3">Protein bem46</fullName>
    </recommendedName>
</protein>
<proteinExistence type="predicted"/>
<evidence type="ECO:0008006" key="3">
    <source>
        <dbReference type="Google" id="ProtNLM"/>
    </source>
</evidence>
<keyword evidence="2" id="KW-1185">Reference proteome</keyword>
<gene>
    <name evidence="1" type="ORF">B9Z65_7646</name>
</gene>
<dbReference type="PANTHER" id="PTHR12277:SF64">
    <property type="entry name" value="SUPERFAMILY HYDROLASE, PUTATIVE (AFU_ORTHOLOGUE AFUA_3G01760)-RELATED"/>
    <property type="match status" value="1"/>
</dbReference>
<dbReference type="GO" id="GO:0008474">
    <property type="term" value="F:palmitoyl-(protein) hydrolase activity"/>
    <property type="evidence" value="ECO:0007669"/>
    <property type="project" value="TreeGrafter"/>
</dbReference>
<dbReference type="AlphaFoldDB" id="A0A2P8A052"/>
<organism evidence="1 2">
    <name type="scientific">Elsinoe australis</name>
    <dbReference type="NCBI Taxonomy" id="40998"/>
    <lineage>
        <taxon>Eukaryota</taxon>
        <taxon>Fungi</taxon>
        <taxon>Dikarya</taxon>
        <taxon>Ascomycota</taxon>
        <taxon>Pezizomycotina</taxon>
        <taxon>Dothideomycetes</taxon>
        <taxon>Dothideomycetidae</taxon>
        <taxon>Myriangiales</taxon>
        <taxon>Elsinoaceae</taxon>
        <taxon>Elsinoe</taxon>
    </lineage>
</organism>
<sequence length="288" mass="32221">MPSLPPYSRSEKLEDYQSDCGQVVWREKSTFSTDGKKLALATGDIDYEKLKQGSSTESGRRLVVLYFQGNGSSTPPRLPLLSRVVTAISQKNHRSVTLAALSYRGYWNSTGQPSQAGIEDDAQSFFSWASRTYPGADIVIWGQSIGSGIATTALATLYETSSASKINVARVILETPFVNMRRMLADLYPQKWLPYRHLWPFLRCAWDSEKALRRLEASGKRVPPILLLPATDDEVVPSAEADWLEDLCKVLRLHYRRVDVDGALHNEASTKLRGRQAIANFVHDPMSK</sequence>
<dbReference type="SUPFAM" id="SSF53474">
    <property type="entry name" value="alpha/beta-Hydrolases"/>
    <property type="match status" value="1"/>
</dbReference>
<evidence type="ECO:0000313" key="1">
    <source>
        <dbReference type="EMBL" id="PSK53840.1"/>
    </source>
</evidence>
<dbReference type="InterPro" id="IPR029058">
    <property type="entry name" value="AB_hydrolase_fold"/>
</dbReference>
<dbReference type="EMBL" id="NHZQ01000087">
    <property type="protein sequence ID" value="PSK53840.1"/>
    <property type="molecule type" value="Genomic_DNA"/>
</dbReference>
<dbReference type="GO" id="GO:0016020">
    <property type="term" value="C:membrane"/>
    <property type="evidence" value="ECO:0007669"/>
    <property type="project" value="TreeGrafter"/>
</dbReference>
<dbReference type="PANTHER" id="PTHR12277">
    <property type="entry name" value="ALPHA/BETA HYDROLASE DOMAIN-CONTAINING PROTEIN"/>
    <property type="match status" value="1"/>
</dbReference>
<reference evidence="1 2" key="1">
    <citation type="submission" date="2017-05" db="EMBL/GenBank/DDBJ databases">
        <title>Draft genome sequence of Elsinoe australis.</title>
        <authorList>
            <person name="Cheng Q."/>
        </authorList>
    </citation>
    <scope>NUCLEOTIDE SEQUENCE [LARGE SCALE GENOMIC DNA]</scope>
    <source>
        <strain evidence="1 2">NL1</strain>
    </source>
</reference>
<accession>A0A2P8A052</accession>
<dbReference type="Proteomes" id="UP000243723">
    <property type="component" value="Unassembled WGS sequence"/>
</dbReference>
<comment type="caution">
    <text evidence="1">The sequence shown here is derived from an EMBL/GenBank/DDBJ whole genome shotgun (WGS) entry which is preliminary data.</text>
</comment>
<evidence type="ECO:0000313" key="2">
    <source>
        <dbReference type="Proteomes" id="UP000243723"/>
    </source>
</evidence>
<dbReference type="STRING" id="40998.A0A2P8A052"/>
<dbReference type="Gene3D" id="3.40.50.1820">
    <property type="entry name" value="alpha/beta hydrolase"/>
    <property type="match status" value="1"/>
</dbReference>
<dbReference type="OrthoDB" id="10249433at2759"/>